<gene>
    <name evidence="2" type="ORF">METZ01_LOCUS334791</name>
</gene>
<dbReference type="SUPFAM" id="SSF69318">
    <property type="entry name" value="Integrin alpha N-terminal domain"/>
    <property type="match status" value="1"/>
</dbReference>
<protein>
    <recommendedName>
        <fullName evidence="3">VCBS repeat-containing protein</fullName>
    </recommendedName>
</protein>
<accession>A0A382QA80</accession>
<evidence type="ECO:0000313" key="2">
    <source>
        <dbReference type="EMBL" id="SVC81937.1"/>
    </source>
</evidence>
<organism evidence="2">
    <name type="scientific">marine metagenome</name>
    <dbReference type="NCBI Taxonomy" id="408172"/>
    <lineage>
        <taxon>unclassified sequences</taxon>
        <taxon>metagenomes</taxon>
        <taxon>ecological metagenomes</taxon>
    </lineage>
</organism>
<dbReference type="Gene3D" id="2.130.10.130">
    <property type="entry name" value="Integrin alpha, N-terminal"/>
    <property type="match status" value="2"/>
</dbReference>
<evidence type="ECO:0000256" key="1">
    <source>
        <dbReference type="ARBA" id="ARBA00022729"/>
    </source>
</evidence>
<dbReference type="InterPro" id="IPR013517">
    <property type="entry name" value="FG-GAP"/>
</dbReference>
<dbReference type="AlphaFoldDB" id="A0A382QA80"/>
<dbReference type="PANTHER" id="PTHR46580">
    <property type="entry name" value="SENSOR KINASE-RELATED"/>
    <property type="match status" value="1"/>
</dbReference>
<reference evidence="2" key="1">
    <citation type="submission" date="2018-05" db="EMBL/GenBank/DDBJ databases">
        <authorList>
            <person name="Lanie J.A."/>
            <person name="Ng W.-L."/>
            <person name="Kazmierczak K.M."/>
            <person name="Andrzejewski T.M."/>
            <person name="Davidsen T.M."/>
            <person name="Wayne K.J."/>
            <person name="Tettelin H."/>
            <person name="Glass J.I."/>
            <person name="Rusch D."/>
            <person name="Podicherti R."/>
            <person name="Tsui H.-C.T."/>
            <person name="Winkler M.E."/>
        </authorList>
    </citation>
    <scope>NUCLEOTIDE SEQUENCE</scope>
</reference>
<dbReference type="EMBL" id="UINC01112766">
    <property type="protein sequence ID" value="SVC81937.1"/>
    <property type="molecule type" value="Genomic_DNA"/>
</dbReference>
<evidence type="ECO:0008006" key="3">
    <source>
        <dbReference type="Google" id="ProtNLM"/>
    </source>
</evidence>
<keyword evidence="1" id="KW-0732">Signal</keyword>
<dbReference type="Pfam" id="PF13517">
    <property type="entry name" value="FG-GAP_3"/>
    <property type="match status" value="2"/>
</dbReference>
<name>A0A382QA80_9ZZZZ</name>
<sequence length="270" mass="29648">ADILVGNFDGKGPEDYVLCEFGHLVGGVTWIGRQNEQSNRRSLLDQPGILNAASADLNGDGNLDFAVLVGQAREGVFLFFGDGKGMFEPRAILPRHPSWGHSHLEVADINGDRHPDLLITNGDNGDLLEVPVKPYHGIRIHLNDGKGNFLEGKFFAQPGAYRALAEDFDGDGDLDIASVAYFADFKGDPEAALIYLRQDKPMEFKRLKMPGAQSGRWITMDAGDVDGDNDVDLVLGAMNFGPGVGAIPIKTRRRWVREKLPVLILRNRTR</sequence>
<proteinExistence type="predicted"/>
<dbReference type="InterPro" id="IPR028994">
    <property type="entry name" value="Integrin_alpha_N"/>
</dbReference>
<feature type="non-terminal residue" evidence="2">
    <location>
        <position position="1"/>
    </location>
</feature>